<dbReference type="PANTHER" id="PTHR13929:SF0">
    <property type="entry name" value="UBIA PRENYLTRANSFERASE DOMAIN-CONTAINING PROTEIN 1"/>
    <property type="match status" value="1"/>
</dbReference>
<reference evidence="9 10" key="1">
    <citation type="submission" date="2017-06" db="EMBL/GenBank/DDBJ databases">
        <authorList>
            <person name="Kim H.J."/>
            <person name="Triplett B.A."/>
        </authorList>
    </citation>
    <scope>NUCLEOTIDE SEQUENCE [LARGE SCALE GENOMIC DNA]</scope>
    <source>
        <strain evidence="9 10">DSM 8800</strain>
    </source>
</reference>
<dbReference type="Proteomes" id="UP000198397">
    <property type="component" value="Unassembled WGS sequence"/>
</dbReference>
<organism evidence="9 10">
    <name type="scientific">Halorubrum vacuolatum</name>
    <name type="common">Natronobacterium vacuolatum</name>
    <dbReference type="NCBI Taxonomy" id="63740"/>
    <lineage>
        <taxon>Archaea</taxon>
        <taxon>Methanobacteriati</taxon>
        <taxon>Methanobacteriota</taxon>
        <taxon>Stenosarchaea group</taxon>
        <taxon>Halobacteria</taxon>
        <taxon>Halobacteriales</taxon>
        <taxon>Haloferacaceae</taxon>
        <taxon>Halorubrum</taxon>
    </lineage>
</organism>
<dbReference type="InterPro" id="IPR044878">
    <property type="entry name" value="UbiA_sf"/>
</dbReference>
<dbReference type="Pfam" id="PF01040">
    <property type="entry name" value="UbiA"/>
    <property type="match status" value="1"/>
</dbReference>
<proteinExistence type="predicted"/>
<evidence type="ECO:0000256" key="1">
    <source>
        <dbReference type="ARBA" id="ARBA00004651"/>
    </source>
</evidence>
<dbReference type="Gene3D" id="1.10.357.140">
    <property type="entry name" value="UbiA prenyltransferase"/>
    <property type="match status" value="1"/>
</dbReference>
<feature type="transmembrane region" description="Helical" evidence="8">
    <location>
        <begin position="179"/>
        <end position="198"/>
    </location>
</feature>
<evidence type="ECO:0000313" key="10">
    <source>
        <dbReference type="Proteomes" id="UP000198397"/>
    </source>
</evidence>
<feature type="transmembrane region" description="Helical" evidence="8">
    <location>
        <begin position="204"/>
        <end position="226"/>
    </location>
</feature>
<evidence type="ECO:0000313" key="9">
    <source>
        <dbReference type="EMBL" id="SNR31504.1"/>
    </source>
</evidence>
<dbReference type="AlphaFoldDB" id="A0A238VBH3"/>
<evidence type="ECO:0000256" key="4">
    <source>
        <dbReference type="ARBA" id="ARBA00022679"/>
    </source>
</evidence>
<accession>A0A238VBH3</accession>
<dbReference type="EMBL" id="FZNQ01000002">
    <property type="protein sequence ID" value="SNR31504.1"/>
    <property type="molecule type" value="Genomic_DNA"/>
</dbReference>
<evidence type="ECO:0000256" key="6">
    <source>
        <dbReference type="ARBA" id="ARBA00022989"/>
    </source>
</evidence>
<dbReference type="RefSeq" id="WP_089383642.1">
    <property type="nucleotide sequence ID" value="NZ_FZNQ01000002.1"/>
</dbReference>
<keyword evidence="6 8" id="KW-1133">Transmembrane helix</keyword>
<keyword evidence="5 8" id="KW-0812">Transmembrane</keyword>
<dbReference type="GO" id="GO:0042371">
    <property type="term" value="P:vitamin K biosynthetic process"/>
    <property type="evidence" value="ECO:0007669"/>
    <property type="project" value="TreeGrafter"/>
</dbReference>
<keyword evidence="7 8" id="KW-0472">Membrane</keyword>
<evidence type="ECO:0000256" key="7">
    <source>
        <dbReference type="ARBA" id="ARBA00023136"/>
    </source>
</evidence>
<dbReference type="CDD" id="cd13962">
    <property type="entry name" value="PT_UbiA_UBIAD1"/>
    <property type="match status" value="1"/>
</dbReference>
<dbReference type="GO" id="GO:0009234">
    <property type="term" value="P:menaquinone biosynthetic process"/>
    <property type="evidence" value="ECO:0007669"/>
    <property type="project" value="UniProtKB-UniPathway"/>
</dbReference>
<keyword evidence="10" id="KW-1185">Reference proteome</keyword>
<evidence type="ECO:0000256" key="5">
    <source>
        <dbReference type="ARBA" id="ARBA00022692"/>
    </source>
</evidence>
<name>A0A238VBH3_HALVU</name>
<keyword evidence="4 9" id="KW-0808">Transferase</keyword>
<sequence length="323" mass="33477">MYLSMIGSRLAARTPRIWTLWAASRPSQLALILLLYLLGIGMSTAGSPVVAGGASASTWADLRSPEPLRQALVGAAALLLVATAVHYGNEYADVDTDALTERTPFSGGSGALVDTGLPASILGRATAGASIVALATVAGGTLTGVICPLAAALLVAMLIFGLAYSLPPIALIRRGVGEPVNMVLGGLCVPVYGVAVVARPTVPAALAVVPFTLVIGCNLLAVHWPDRRADAAVGKRTLAVRWSRPRLRSAYVVCAVASALSVILLRSAGHIPDFVALAHLPAVPFLIWGWITLTRRRTPLPAVAAMVVLAAATTFAWWWVGMG</sequence>
<protein>
    <submittedName>
        <fullName evidence="9">1,4-dihydroxy-2-naphthoate octaprenyltransferase</fullName>
    </submittedName>
</protein>
<evidence type="ECO:0000256" key="2">
    <source>
        <dbReference type="ARBA" id="ARBA00004863"/>
    </source>
</evidence>
<dbReference type="GO" id="GO:0004659">
    <property type="term" value="F:prenyltransferase activity"/>
    <property type="evidence" value="ECO:0007669"/>
    <property type="project" value="InterPro"/>
</dbReference>
<comment type="subcellular location">
    <subcellularLocation>
        <location evidence="1">Cell membrane</location>
        <topology evidence="1">Multi-pass membrane protein</topology>
    </subcellularLocation>
</comment>
<feature type="transmembrane region" description="Helical" evidence="8">
    <location>
        <begin position="142"/>
        <end position="167"/>
    </location>
</feature>
<evidence type="ECO:0000256" key="3">
    <source>
        <dbReference type="ARBA" id="ARBA00022428"/>
    </source>
</evidence>
<feature type="transmembrane region" description="Helical" evidence="8">
    <location>
        <begin position="300"/>
        <end position="320"/>
    </location>
</feature>
<gene>
    <name evidence="9" type="ORF">SAMN06264855_102189</name>
</gene>
<dbReference type="InterPro" id="IPR000537">
    <property type="entry name" value="UbiA_prenyltransferase"/>
</dbReference>
<feature type="transmembrane region" description="Helical" evidence="8">
    <location>
        <begin position="247"/>
        <end position="268"/>
    </location>
</feature>
<keyword evidence="3" id="KW-0474">Menaquinone biosynthesis</keyword>
<dbReference type="UniPathway" id="UPA00079"/>
<comment type="pathway">
    <text evidence="2">Quinol/quinone metabolism; menaquinone biosynthesis.</text>
</comment>
<dbReference type="PANTHER" id="PTHR13929">
    <property type="entry name" value="1,4-DIHYDROXY-2-NAPHTHOATE OCTAPRENYLTRANSFERASE"/>
    <property type="match status" value="1"/>
</dbReference>
<dbReference type="GO" id="GO:0005886">
    <property type="term" value="C:plasma membrane"/>
    <property type="evidence" value="ECO:0007669"/>
    <property type="project" value="UniProtKB-SubCell"/>
</dbReference>
<evidence type="ECO:0000256" key="8">
    <source>
        <dbReference type="SAM" id="Phobius"/>
    </source>
</evidence>
<feature type="transmembrane region" description="Helical" evidence="8">
    <location>
        <begin position="274"/>
        <end position="293"/>
    </location>
</feature>
<dbReference type="InterPro" id="IPR026046">
    <property type="entry name" value="UBIAD1"/>
</dbReference>